<sequence>MQQNKIVQKAHCPKCLANVCKGEEIEFLLVLPSGNERTIFLSKTISDYTTRMNVNIPQGTALIIKCPECKKSLHISSDVCYLEKVKIEGDPYPDYTLEFFSPMGKHGTVLKKDGKIVFFAGEHYEQVAFGEQTPNNEVDHEHQMRA</sequence>
<name>K1XJL1_9BACT</name>
<comment type="caution">
    <text evidence="1">The sequence shown here is derived from an EMBL/GenBank/DDBJ whole genome shotgun (WGS) entry which is preliminary data.</text>
</comment>
<dbReference type="EMBL" id="AMFJ01036084">
    <property type="protein sequence ID" value="EKD25382.1"/>
    <property type="molecule type" value="Genomic_DNA"/>
</dbReference>
<dbReference type="AlphaFoldDB" id="K1XJL1"/>
<accession>K1XJL1</accession>
<gene>
    <name evidence="1" type="ORF">ACD_80C00077G0007</name>
</gene>
<proteinExistence type="predicted"/>
<reference evidence="1" key="1">
    <citation type="journal article" date="2012" name="Science">
        <title>Fermentation, hydrogen, and sulfur metabolism in multiple uncultivated bacterial phyla.</title>
        <authorList>
            <person name="Wrighton K.C."/>
            <person name="Thomas B.C."/>
            <person name="Sharon I."/>
            <person name="Miller C.S."/>
            <person name="Castelle C.J."/>
            <person name="VerBerkmoes N.C."/>
            <person name="Wilkins M.J."/>
            <person name="Hettich R.L."/>
            <person name="Lipton M.S."/>
            <person name="Williams K.H."/>
            <person name="Long P.E."/>
            <person name="Banfield J.F."/>
        </authorList>
    </citation>
    <scope>NUCLEOTIDE SEQUENCE [LARGE SCALE GENOMIC DNA]</scope>
</reference>
<organism evidence="1">
    <name type="scientific">uncultured bacterium</name>
    <name type="common">gcode 4</name>
    <dbReference type="NCBI Taxonomy" id="1234023"/>
    <lineage>
        <taxon>Bacteria</taxon>
        <taxon>environmental samples</taxon>
    </lineage>
</organism>
<evidence type="ECO:0000313" key="1">
    <source>
        <dbReference type="EMBL" id="EKD25382.1"/>
    </source>
</evidence>
<protein>
    <submittedName>
        <fullName evidence="1">Uncharacterized protein</fullName>
    </submittedName>
</protein>